<dbReference type="PANTHER" id="PTHR10815:SF14">
    <property type="entry name" value="BIFUNCTIONAL TRANSCRIPTIONAL ACTIVATOR_DNA REPAIR ENZYME ADA"/>
    <property type="match status" value="1"/>
</dbReference>
<evidence type="ECO:0000256" key="2">
    <source>
        <dbReference type="ARBA" id="ARBA00008711"/>
    </source>
</evidence>
<dbReference type="STRING" id="1499686.BN1079_01710"/>
<dbReference type="PROSITE" id="PS00374">
    <property type="entry name" value="MGMT"/>
    <property type="match status" value="1"/>
</dbReference>
<dbReference type="eggNOG" id="COG0350">
    <property type="taxonomic scope" value="Bacteria"/>
</dbReference>
<protein>
    <recommendedName>
        <fullName evidence="3">methylated-DNA--[protein]-cysteine S-methyltransferase</fullName>
        <ecNumber evidence="3">2.1.1.63</ecNumber>
    </recommendedName>
</protein>
<dbReference type="Gene3D" id="1.10.10.10">
    <property type="entry name" value="Winged helix-like DNA-binding domain superfamily/Winged helix DNA-binding domain"/>
    <property type="match status" value="1"/>
</dbReference>
<evidence type="ECO:0000256" key="1">
    <source>
        <dbReference type="ARBA" id="ARBA00001286"/>
    </source>
</evidence>
<dbReference type="AlphaFoldDB" id="A0A078LTD0"/>
<name>A0A078LTD0_9PSED</name>
<proteinExistence type="inferred from homology"/>
<dbReference type="InterPro" id="IPR008332">
    <property type="entry name" value="MethylG_MeTrfase_N"/>
</dbReference>
<evidence type="ECO:0000313" key="12">
    <source>
        <dbReference type="Proteomes" id="UP000053902"/>
    </source>
</evidence>
<dbReference type="Gene3D" id="3.30.160.70">
    <property type="entry name" value="Methylated DNA-protein cysteine methyltransferase domain"/>
    <property type="match status" value="1"/>
</dbReference>
<dbReference type="Pfam" id="PF01035">
    <property type="entry name" value="DNA_binding_1"/>
    <property type="match status" value="1"/>
</dbReference>
<feature type="domain" description="Methylated-DNA-[protein]-cysteine S-methyltransferase DNA binding" evidence="9">
    <location>
        <begin position="103"/>
        <end position="180"/>
    </location>
</feature>
<organism evidence="11 12">
    <name type="scientific">Pseudomonas saudiphocaensis</name>
    <dbReference type="NCBI Taxonomy" id="1499686"/>
    <lineage>
        <taxon>Bacteria</taxon>
        <taxon>Pseudomonadati</taxon>
        <taxon>Pseudomonadota</taxon>
        <taxon>Gammaproteobacteria</taxon>
        <taxon>Pseudomonadales</taxon>
        <taxon>Pseudomonadaceae</taxon>
        <taxon>Pseudomonas</taxon>
    </lineage>
</organism>
<evidence type="ECO:0000256" key="7">
    <source>
        <dbReference type="ARBA" id="ARBA00023204"/>
    </source>
</evidence>
<evidence type="ECO:0000256" key="5">
    <source>
        <dbReference type="ARBA" id="ARBA00022679"/>
    </source>
</evidence>
<keyword evidence="4" id="KW-0489">Methyltransferase</keyword>
<dbReference type="InterPro" id="IPR036217">
    <property type="entry name" value="MethylDNA_cys_MeTrfase_DNAb"/>
</dbReference>
<evidence type="ECO:0000256" key="8">
    <source>
        <dbReference type="ARBA" id="ARBA00049348"/>
    </source>
</evidence>
<keyword evidence="6" id="KW-0227">DNA damage</keyword>
<dbReference type="CDD" id="cd06445">
    <property type="entry name" value="ATase"/>
    <property type="match status" value="1"/>
</dbReference>
<keyword evidence="7" id="KW-0234">DNA repair</keyword>
<dbReference type="GO" id="GO:0032259">
    <property type="term" value="P:methylation"/>
    <property type="evidence" value="ECO:0007669"/>
    <property type="project" value="UniProtKB-KW"/>
</dbReference>
<dbReference type="Pfam" id="PF02870">
    <property type="entry name" value="Methyltransf_1N"/>
    <property type="match status" value="1"/>
</dbReference>
<comment type="catalytic activity">
    <reaction evidence="8">
        <text>a 6-O-methyl-2'-deoxyguanosine in DNA + L-cysteinyl-[protein] = S-methyl-L-cysteinyl-[protein] + a 2'-deoxyguanosine in DNA</text>
        <dbReference type="Rhea" id="RHEA:24000"/>
        <dbReference type="Rhea" id="RHEA-COMP:10131"/>
        <dbReference type="Rhea" id="RHEA-COMP:10132"/>
        <dbReference type="Rhea" id="RHEA-COMP:11367"/>
        <dbReference type="Rhea" id="RHEA-COMP:11368"/>
        <dbReference type="ChEBI" id="CHEBI:29950"/>
        <dbReference type="ChEBI" id="CHEBI:82612"/>
        <dbReference type="ChEBI" id="CHEBI:85445"/>
        <dbReference type="ChEBI" id="CHEBI:85448"/>
        <dbReference type="EC" id="2.1.1.63"/>
    </reaction>
</comment>
<dbReference type="InterPro" id="IPR036631">
    <property type="entry name" value="MGMT_N_sf"/>
</dbReference>
<dbReference type="HOGENOM" id="CLU_000445_52_2_6"/>
<dbReference type="EC" id="2.1.1.63" evidence="3"/>
<evidence type="ECO:0000256" key="4">
    <source>
        <dbReference type="ARBA" id="ARBA00022603"/>
    </source>
</evidence>
<comment type="catalytic activity">
    <reaction evidence="1">
        <text>a 4-O-methyl-thymidine in DNA + L-cysteinyl-[protein] = a thymidine in DNA + S-methyl-L-cysteinyl-[protein]</text>
        <dbReference type="Rhea" id="RHEA:53428"/>
        <dbReference type="Rhea" id="RHEA-COMP:10131"/>
        <dbReference type="Rhea" id="RHEA-COMP:10132"/>
        <dbReference type="Rhea" id="RHEA-COMP:13555"/>
        <dbReference type="Rhea" id="RHEA-COMP:13556"/>
        <dbReference type="ChEBI" id="CHEBI:29950"/>
        <dbReference type="ChEBI" id="CHEBI:82612"/>
        <dbReference type="ChEBI" id="CHEBI:137386"/>
        <dbReference type="ChEBI" id="CHEBI:137387"/>
        <dbReference type="EC" id="2.1.1.63"/>
    </reaction>
</comment>
<dbReference type="GO" id="GO:0003908">
    <property type="term" value="F:methylated-DNA-[protein]-cysteine S-methyltransferase activity"/>
    <property type="evidence" value="ECO:0007669"/>
    <property type="project" value="UniProtKB-EC"/>
</dbReference>
<accession>A0A078LTD0</accession>
<comment type="similarity">
    <text evidence="2">Belongs to the MGMT family.</text>
</comment>
<dbReference type="Proteomes" id="UP000053902">
    <property type="component" value="Unassembled WGS sequence"/>
</dbReference>
<reference evidence="11 12" key="1">
    <citation type="submission" date="2014-07" db="EMBL/GenBank/DDBJ databases">
        <authorList>
            <person name="Urmite Genomes Urmite Genomes"/>
        </authorList>
    </citation>
    <scope>NUCLEOTIDE SEQUENCE [LARGE SCALE GENOMIC DNA]</scope>
    <source>
        <strain evidence="11 12">20_BN</strain>
    </source>
</reference>
<evidence type="ECO:0000313" key="11">
    <source>
        <dbReference type="EMBL" id="CDZ94394.1"/>
    </source>
</evidence>
<dbReference type="EMBL" id="CCSF01000001">
    <property type="protein sequence ID" value="CDZ94394.1"/>
    <property type="molecule type" value="Genomic_DNA"/>
</dbReference>
<dbReference type="InterPro" id="IPR014048">
    <property type="entry name" value="MethylDNA_cys_MeTrfase_DNA-bd"/>
</dbReference>
<evidence type="ECO:0000259" key="9">
    <source>
        <dbReference type="Pfam" id="PF01035"/>
    </source>
</evidence>
<feature type="domain" description="Methylguanine DNA methyltransferase ribonuclease-like" evidence="10">
    <location>
        <begin position="22"/>
        <end position="86"/>
    </location>
</feature>
<dbReference type="GO" id="GO:0006281">
    <property type="term" value="P:DNA repair"/>
    <property type="evidence" value="ECO:0007669"/>
    <property type="project" value="UniProtKB-KW"/>
</dbReference>
<gene>
    <name evidence="11" type="ORF">BN1079_01710</name>
</gene>
<sequence length="185" mass="20183">MFATDCSHPTDTRQRKDTQEQLRYAITPCPLGLLLMAASDRGLCALLFADDEQALIDELQARFPAGELQRDQAGLQDWLDAVLTQLQNPSRRADLPLDLRGSAFQQRVWQTLQTIEPGKTMRYGELAATLGSHARAVARACASNPIGLLVPCHRVVGADQAVTGYRWGVARKSALLAAERKSAGA</sequence>
<dbReference type="InterPro" id="IPR036388">
    <property type="entry name" value="WH-like_DNA-bd_sf"/>
</dbReference>
<keyword evidence="12" id="KW-1185">Reference proteome</keyword>
<keyword evidence="5" id="KW-0808">Transferase</keyword>
<evidence type="ECO:0000256" key="3">
    <source>
        <dbReference type="ARBA" id="ARBA00011918"/>
    </source>
</evidence>
<dbReference type="InterPro" id="IPR001497">
    <property type="entry name" value="MethylDNA_cys_MeTrfase_AS"/>
</dbReference>
<dbReference type="PANTHER" id="PTHR10815">
    <property type="entry name" value="METHYLATED-DNA--PROTEIN-CYSTEINE METHYLTRANSFERASE"/>
    <property type="match status" value="1"/>
</dbReference>
<dbReference type="FunFam" id="1.10.10.10:FF:000214">
    <property type="entry name" value="Methylated-DNA--protein-cysteine methyltransferase"/>
    <property type="match status" value="1"/>
</dbReference>
<evidence type="ECO:0000259" key="10">
    <source>
        <dbReference type="Pfam" id="PF02870"/>
    </source>
</evidence>
<dbReference type="SUPFAM" id="SSF53155">
    <property type="entry name" value="Methylated DNA-protein cysteine methyltransferase domain"/>
    <property type="match status" value="1"/>
</dbReference>
<evidence type="ECO:0000256" key="6">
    <source>
        <dbReference type="ARBA" id="ARBA00022763"/>
    </source>
</evidence>
<dbReference type="NCBIfam" id="TIGR00589">
    <property type="entry name" value="ogt"/>
    <property type="match status" value="1"/>
</dbReference>
<dbReference type="SUPFAM" id="SSF46767">
    <property type="entry name" value="Methylated DNA-protein cysteine methyltransferase, C-terminal domain"/>
    <property type="match status" value="1"/>
</dbReference>